<dbReference type="EnsemblMetazoa" id="XM_019995051.1">
    <property type="protein sequence ID" value="XP_019850610.1"/>
    <property type="gene ID" value="LOC109581186"/>
</dbReference>
<organism evidence="1">
    <name type="scientific">Amphimedon queenslandica</name>
    <name type="common">Sponge</name>
    <dbReference type="NCBI Taxonomy" id="400682"/>
    <lineage>
        <taxon>Eukaryota</taxon>
        <taxon>Metazoa</taxon>
        <taxon>Porifera</taxon>
        <taxon>Demospongiae</taxon>
        <taxon>Heteroscleromorpha</taxon>
        <taxon>Haplosclerida</taxon>
        <taxon>Niphatidae</taxon>
        <taxon>Amphimedon</taxon>
    </lineage>
</organism>
<proteinExistence type="predicted"/>
<name>A0A1X7VUT7_AMPQE</name>
<sequence length="175" mass="19785">MNSGSGAENMEGSIRSWGLSTLRSLGRSRHSIHSVGADSGIDSDYTHVSSGSNGGTVYPSLWIKIKYPIEADDAARSGMLTSCDFDEVLERLQQAFPTWEIHFDAKRMTHYSRHSYPLTLKTDQPQHRIIVKIKFKAWRHSLDVKAIKQAVEEVMNKTGEFFIEIQCQKIGEQKL</sequence>
<dbReference type="KEGG" id="aqu:109581186"/>
<dbReference type="AlphaFoldDB" id="A0A1X7VUT7"/>
<dbReference type="InParanoid" id="A0A1X7VUT7"/>
<dbReference type="Proteomes" id="UP000007879">
    <property type="component" value="Unassembled WGS sequence"/>
</dbReference>
<protein>
    <submittedName>
        <fullName evidence="1">Uncharacterized protein</fullName>
    </submittedName>
</protein>
<evidence type="ECO:0000313" key="2">
    <source>
        <dbReference type="Proteomes" id="UP000007879"/>
    </source>
</evidence>
<gene>
    <name evidence="1" type="primary">109581186</name>
</gene>
<reference evidence="2" key="1">
    <citation type="journal article" date="2010" name="Nature">
        <title>The Amphimedon queenslandica genome and the evolution of animal complexity.</title>
        <authorList>
            <person name="Srivastava M."/>
            <person name="Simakov O."/>
            <person name="Chapman J."/>
            <person name="Fahey B."/>
            <person name="Gauthier M.E."/>
            <person name="Mitros T."/>
            <person name="Richards G.S."/>
            <person name="Conaco C."/>
            <person name="Dacre M."/>
            <person name="Hellsten U."/>
            <person name="Larroux C."/>
            <person name="Putnam N.H."/>
            <person name="Stanke M."/>
            <person name="Adamska M."/>
            <person name="Darling A."/>
            <person name="Degnan S.M."/>
            <person name="Oakley T.H."/>
            <person name="Plachetzki D.C."/>
            <person name="Zhai Y."/>
            <person name="Adamski M."/>
            <person name="Calcino A."/>
            <person name="Cummins S.F."/>
            <person name="Goodstein D.M."/>
            <person name="Harris C."/>
            <person name="Jackson D.J."/>
            <person name="Leys S.P."/>
            <person name="Shu S."/>
            <person name="Woodcroft B.J."/>
            <person name="Vervoort M."/>
            <person name="Kosik K.S."/>
            <person name="Manning G."/>
            <person name="Degnan B.M."/>
            <person name="Rokhsar D.S."/>
        </authorList>
    </citation>
    <scope>NUCLEOTIDE SEQUENCE [LARGE SCALE GENOMIC DNA]</scope>
</reference>
<reference evidence="1" key="2">
    <citation type="submission" date="2017-05" db="UniProtKB">
        <authorList>
            <consortium name="EnsemblMetazoa"/>
        </authorList>
    </citation>
    <scope>IDENTIFICATION</scope>
</reference>
<dbReference type="EnsemblMetazoa" id="Aqu2.1.43624_001">
    <property type="protein sequence ID" value="Aqu2.1.43624_001"/>
    <property type="gene ID" value="Aqu2.1.43624"/>
</dbReference>
<keyword evidence="2" id="KW-1185">Reference proteome</keyword>
<evidence type="ECO:0000313" key="1">
    <source>
        <dbReference type="EnsemblMetazoa" id="Aqu2.1.43624_001"/>
    </source>
</evidence>
<accession>A0A1X7VUT7</accession>